<evidence type="ECO:0000313" key="3">
    <source>
        <dbReference type="WBParaSite" id="PSU_v2.g14184.t1"/>
    </source>
</evidence>
<dbReference type="Proteomes" id="UP000887577">
    <property type="component" value="Unplaced"/>
</dbReference>
<dbReference type="WBParaSite" id="PSU_v2.g14184.t1">
    <property type="protein sequence ID" value="PSU_v2.g14184.t1"/>
    <property type="gene ID" value="PSU_v2.g14184"/>
</dbReference>
<feature type="compositionally biased region" description="Basic and acidic residues" evidence="1">
    <location>
        <begin position="259"/>
        <end position="270"/>
    </location>
</feature>
<reference evidence="3" key="1">
    <citation type="submission" date="2022-11" db="UniProtKB">
        <authorList>
            <consortium name="WormBaseParasite"/>
        </authorList>
    </citation>
    <scope>IDENTIFICATION</scope>
</reference>
<keyword evidence="2" id="KW-1185">Reference proteome</keyword>
<feature type="region of interest" description="Disordered" evidence="1">
    <location>
        <begin position="240"/>
        <end position="270"/>
    </location>
</feature>
<sequence>MLTSPISEDIPRAEVVAATLDHIQILLEEAEANNALGESLWANLNTEEPASLIARGFRSLIRFPFFVLKTSVIGIWNFNVLLFKIPLIPFYVLQKTFYGIATFFAPPIEEAESSEELNVEITQNDNSFDEGGQRQAAGSEAASETGFEDLYEFDRCSTELNGISEYNESIAGCLDHEPPESEKDEEVKKEGFVQLSEARPFQNSSFPRRYFSTYAPDLNISDMSDVESFRAFYEPPSRILESPERHDIDEAAPLPLYNLHERQGRNDYDL</sequence>
<name>A0A914Y1X5_9BILA</name>
<proteinExistence type="predicted"/>
<dbReference type="AlphaFoldDB" id="A0A914Y1X5"/>
<protein>
    <submittedName>
        <fullName evidence="3">Uncharacterized protein</fullName>
    </submittedName>
</protein>
<evidence type="ECO:0000313" key="2">
    <source>
        <dbReference type="Proteomes" id="UP000887577"/>
    </source>
</evidence>
<accession>A0A914Y1X5</accession>
<organism evidence="2 3">
    <name type="scientific">Panagrolaimus superbus</name>
    <dbReference type="NCBI Taxonomy" id="310955"/>
    <lineage>
        <taxon>Eukaryota</taxon>
        <taxon>Metazoa</taxon>
        <taxon>Ecdysozoa</taxon>
        <taxon>Nematoda</taxon>
        <taxon>Chromadorea</taxon>
        <taxon>Rhabditida</taxon>
        <taxon>Tylenchina</taxon>
        <taxon>Panagrolaimomorpha</taxon>
        <taxon>Panagrolaimoidea</taxon>
        <taxon>Panagrolaimidae</taxon>
        <taxon>Panagrolaimus</taxon>
    </lineage>
</organism>
<evidence type="ECO:0000256" key="1">
    <source>
        <dbReference type="SAM" id="MobiDB-lite"/>
    </source>
</evidence>